<dbReference type="Gene3D" id="3.90.870.10">
    <property type="entry name" value="DHBP synthase"/>
    <property type="match status" value="1"/>
</dbReference>
<evidence type="ECO:0000256" key="6">
    <source>
        <dbReference type="ARBA" id="ARBA00022741"/>
    </source>
</evidence>
<evidence type="ECO:0000256" key="9">
    <source>
        <dbReference type="HAMAP-Rule" id="MF_01852"/>
    </source>
</evidence>
<dbReference type="PANTHER" id="PTHR17490">
    <property type="entry name" value="SUA5"/>
    <property type="match status" value="1"/>
</dbReference>
<dbReference type="HAMAP" id="MF_01852">
    <property type="entry name" value="TsaC"/>
    <property type="match status" value="1"/>
</dbReference>
<sequence>MEALNVPTSVALLIRGGVLAYPTEGVWGLGCIPFDGEAVHRLLAIKRRPVEKGLILVGADAAQFDAVADWSALDDAARKRVFASWPGPNTWVVPASRAAPAWVTGGQAGIALRVSAHPVVAALCARLGGPIVSTSANLSGEPAARRREDLSPALLALVDGVCEGETGGRETPSTIRDAVTGAVLRG</sequence>
<keyword evidence="4 9" id="KW-0819">tRNA processing</keyword>
<dbReference type="SUPFAM" id="SSF55821">
    <property type="entry name" value="YrdC/RibB"/>
    <property type="match status" value="1"/>
</dbReference>
<name>A0ABQ3C9P8_9GAMM</name>
<evidence type="ECO:0000256" key="5">
    <source>
        <dbReference type="ARBA" id="ARBA00022695"/>
    </source>
</evidence>
<keyword evidence="2 9" id="KW-0963">Cytoplasm</keyword>
<evidence type="ECO:0000256" key="3">
    <source>
        <dbReference type="ARBA" id="ARBA00022679"/>
    </source>
</evidence>
<comment type="catalytic activity">
    <reaction evidence="8 9">
        <text>L-threonine + hydrogencarbonate + ATP = L-threonylcarbamoyladenylate + diphosphate + H2O</text>
        <dbReference type="Rhea" id="RHEA:36407"/>
        <dbReference type="ChEBI" id="CHEBI:15377"/>
        <dbReference type="ChEBI" id="CHEBI:17544"/>
        <dbReference type="ChEBI" id="CHEBI:30616"/>
        <dbReference type="ChEBI" id="CHEBI:33019"/>
        <dbReference type="ChEBI" id="CHEBI:57926"/>
        <dbReference type="ChEBI" id="CHEBI:73682"/>
        <dbReference type="EC" id="2.7.7.87"/>
    </reaction>
</comment>
<dbReference type="Proteomes" id="UP000643403">
    <property type="component" value="Unassembled WGS sequence"/>
</dbReference>
<comment type="subcellular location">
    <subcellularLocation>
        <location evidence="1 9">Cytoplasm</location>
    </subcellularLocation>
</comment>
<keyword evidence="5 9" id="KW-0548">Nucleotidyltransferase</keyword>
<accession>A0ABQ3C9P8</accession>
<dbReference type="PROSITE" id="PS51163">
    <property type="entry name" value="YRDC"/>
    <property type="match status" value="1"/>
</dbReference>
<evidence type="ECO:0000256" key="7">
    <source>
        <dbReference type="ARBA" id="ARBA00022840"/>
    </source>
</evidence>
<gene>
    <name evidence="9 11" type="primary">tsaC</name>
    <name evidence="11" type="ORF">GCM10008101_25180</name>
</gene>
<dbReference type="InterPro" id="IPR006070">
    <property type="entry name" value="Sua5-like_dom"/>
</dbReference>
<dbReference type="EMBL" id="BMXY01000004">
    <property type="protein sequence ID" value="GGZ69903.1"/>
    <property type="molecule type" value="Genomic_DNA"/>
</dbReference>
<comment type="function">
    <text evidence="9">Required for the formation of a threonylcarbamoyl group on adenosine at position 37 (t(6)A37) in tRNAs that read codons beginning with adenine. Catalyzes the conversion of L-threonine, HCO(3)(-)/CO(2) and ATP to give threonylcarbamoyl-AMP (TC-AMP) as the acyladenylate intermediate, with the release of diphosphate.</text>
</comment>
<comment type="caution">
    <text evidence="11">The sequence shown here is derived from an EMBL/GenBank/DDBJ whole genome shotgun (WGS) entry which is preliminary data.</text>
</comment>
<protein>
    <recommendedName>
        <fullName evidence="9">Threonylcarbamoyl-AMP synthase</fullName>
        <shortName evidence="9">TC-AMP synthase</shortName>
        <ecNumber evidence="9">2.7.7.87</ecNumber>
    </recommendedName>
    <alternativeName>
        <fullName evidence="9">L-threonylcarbamoyladenylate synthase</fullName>
    </alternativeName>
    <alternativeName>
        <fullName evidence="9">t(6)A37 threonylcarbamoyladenosine biosynthesis protein TsaC</fullName>
    </alternativeName>
    <alternativeName>
        <fullName evidence="9">tRNA threonylcarbamoyladenosine biosynthesis protein TsaC</fullName>
    </alternativeName>
</protein>
<dbReference type="InterPro" id="IPR017945">
    <property type="entry name" value="DHBP_synth_RibB-like_a/b_dom"/>
</dbReference>
<evidence type="ECO:0000256" key="4">
    <source>
        <dbReference type="ARBA" id="ARBA00022694"/>
    </source>
</evidence>
<feature type="domain" description="YrdC-like" evidence="10">
    <location>
        <begin position="3"/>
        <end position="186"/>
    </location>
</feature>
<keyword evidence="6 9" id="KW-0547">Nucleotide-binding</keyword>
<dbReference type="InterPro" id="IPR050156">
    <property type="entry name" value="TC-AMP_synthase_SUA5"/>
</dbReference>
<keyword evidence="3 9" id="KW-0808">Transferase</keyword>
<dbReference type="InterPro" id="IPR023535">
    <property type="entry name" value="TC-AMP_synthase"/>
</dbReference>
<organism evidence="11 12">
    <name type="scientific">Cognatilysobacter xinjiangensis</name>
    <dbReference type="NCBI Taxonomy" id="546892"/>
    <lineage>
        <taxon>Bacteria</taxon>
        <taxon>Pseudomonadati</taxon>
        <taxon>Pseudomonadota</taxon>
        <taxon>Gammaproteobacteria</taxon>
        <taxon>Lysobacterales</taxon>
        <taxon>Lysobacteraceae</taxon>
        <taxon>Cognatilysobacter</taxon>
    </lineage>
</organism>
<keyword evidence="12" id="KW-1185">Reference proteome</keyword>
<evidence type="ECO:0000313" key="12">
    <source>
        <dbReference type="Proteomes" id="UP000643403"/>
    </source>
</evidence>
<reference evidence="12" key="1">
    <citation type="journal article" date="2019" name="Int. J. Syst. Evol. Microbiol.">
        <title>The Global Catalogue of Microorganisms (GCM) 10K type strain sequencing project: providing services to taxonomists for standard genome sequencing and annotation.</title>
        <authorList>
            <consortium name="The Broad Institute Genomics Platform"/>
            <consortium name="The Broad Institute Genome Sequencing Center for Infectious Disease"/>
            <person name="Wu L."/>
            <person name="Ma J."/>
        </authorList>
    </citation>
    <scope>NUCLEOTIDE SEQUENCE [LARGE SCALE GENOMIC DNA]</scope>
    <source>
        <strain evidence="12">KCTC 22558</strain>
    </source>
</reference>
<keyword evidence="7 9" id="KW-0067">ATP-binding</keyword>
<evidence type="ECO:0000256" key="1">
    <source>
        <dbReference type="ARBA" id="ARBA00004496"/>
    </source>
</evidence>
<evidence type="ECO:0000256" key="8">
    <source>
        <dbReference type="ARBA" id="ARBA00048366"/>
    </source>
</evidence>
<evidence type="ECO:0000313" key="11">
    <source>
        <dbReference type="EMBL" id="GGZ69903.1"/>
    </source>
</evidence>
<dbReference type="PANTHER" id="PTHR17490:SF18">
    <property type="entry name" value="THREONYLCARBAMOYL-AMP SYNTHASE"/>
    <property type="match status" value="1"/>
</dbReference>
<dbReference type="Pfam" id="PF01300">
    <property type="entry name" value="Sua5_yciO_yrdC"/>
    <property type="match status" value="1"/>
</dbReference>
<dbReference type="RefSeq" id="WP_189450878.1">
    <property type="nucleotide sequence ID" value="NZ_BMXY01000004.1"/>
</dbReference>
<evidence type="ECO:0000256" key="2">
    <source>
        <dbReference type="ARBA" id="ARBA00022490"/>
    </source>
</evidence>
<dbReference type="EC" id="2.7.7.87" evidence="9"/>
<evidence type="ECO:0000259" key="10">
    <source>
        <dbReference type="PROSITE" id="PS51163"/>
    </source>
</evidence>
<comment type="similarity">
    <text evidence="9">Belongs to the SUA5 family. TsaC subfamily.</text>
</comment>
<proteinExistence type="inferred from homology"/>